<accession>A0A3D9V6T1</accession>
<dbReference type="EMBL" id="QTUC01000001">
    <property type="protein sequence ID" value="REF37488.1"/>
    <property type="molecule type" value="Genomic_DNA"/>
</dbReference>
<dbReference type="AlphaFoldDB" id="A0A3D9V6T1"/>
<name>A0A3D9V6T1_THECX</name>
<protein>
    <submittedName>
        <fullName evidence="1">YbaB/EbfC DNA-binding family protein</fullName>
    </submittedName>
</protein>
<dbReference type="OrthoDB" id="3392909at2"/>
<dbReference type="Pfam" id="PF02575">
    <property type="entry name" value="YbaB_DNA_bd"/>
    <property type="match status" value="1"/>
</dbReference>
<dbReference type="InterPro" id="IPR004401">
    <property type="entry name" value="YbaB/EbfC"/>
</dbReference>
<evidence type="ECO:0000313" key="1">
    <source>
        <dbReference type="EMBL" id="REF37488.1"/>
    </source>
</evidence>
<keyword evidence="1" id="KW-0238">DNA-binding</keyword>
<dbReference type="InterPro" id="IPR036894">
    <property type="entry name" value="YbaB-like_sf"/>
</dbReference>
<dbReference type="GO" id="GO:0003677">
    <property type="term" value="F:DNA binding"/>
    <property type="evidence" value="ECO:0007669"/>
    <property type="project" value="UniProtKB-KW"/>
</dbReference>
<dbReference type="RefSeq" id="WP_115850944.1">
    <property type="nucleotide sequence ID" value="NZ_QTUC01000001.1"/>
</dbReference>
<reference evidence="1 2" key="1">
    <citation type="submission" date="2018-08" db="EMBL/GenBank/DDBJ databases">
        <title>Sequencing the genomes of 1000 actinobacteria strains.</title>
        <authorList>
            <person name="Klenk H.-P."/>
        </authorList>
    </citation>
    <scope>NUCLEOTIDE SEQUENCE [LARGE SCALE GENOMIC DNA]</scope>
    <source>
        <strain evidence="1 2">DSM 22891</strain>
    </source>
</reference>
<dbReference type="Gene3D" id="3.30.1310.10">
    <property type="entry name" value="Nucleoid-associated protein YbaB-like domain"/>
    <property type="match status" value="1"/>
</dbReference>
<dbReference type="SUPFAM" id="SSF82607">
    <property type="entry name" value="YbaB-like"/>
    <property type="match status" value="1"/>
</dbReference>
<keyword evidence="2" id="KW-1185">Reference proteome</keyword>
<dbReference type="Proteomes" id="UP000256485">
    <property type="component" value="Unassembled WGS sequence"/>
</dbReference>
<proteinExistence type="predicted"/>
<comment type="caution">
    <text evidence="1">The sequence shown here is derived from an EMBL/GenBank/DDBJ whole genome shotgun (WGS) entry which is preliminary data.</text>
</comment>
<organism evidence="1 2">
    <name type="scientific">Thermasporomyces composti</name>
    <dbReference type="NCBI Taxonomy" id="696763"/>
    <lineage>
        <taxon>Bacteria</taxon>
        <taxon>Bacillati</taxon>
        <taxon>Actinomycetota</taxon>
        <taxon>Actinomycetes</taxon>
        <taxon>Propionibacteriales</taxon>
        <taxon>Nocardioidaceae</taxon>
        <taxon>Thermasporomyces</taxon>
    </lineage>
</organism>
<gene>
    <name evidence="1" type="ORF">DFJ64_2932</name>
</gene>
<evidence type="ECO:0000313" key="2">
    <source>
        <dbReference type="Proteomes" id="UP000256485"/>
    </source>
</evidence>
<sequence length="136" mass="14300">MSADLEDHERLLKEAADRLERIQAMGTQLTEVRGEAETADGKVRAVVRPGGALESLTLDPRAMRMASEDLAAAIVEAVAAATEDVTAKVAEAMESVLPGVGASIAELADPAALAEAQSRSEQQINSIVESLRRGFS</sequence>